<organism evidence="1">
    <name type="scientific">Tanacetum cinerariifolium</name>
    <name type="common">Dalmatian daisy</name>
    <name type="synonym">Chrysanthemum cinerariifolium</name>
    <dbReference type="NCBI Taxonomy" id="118510"/>
    <lineage>
        <taxon>Eukaryota</taxon>
        <taxon>Viridiplantae</taxon>
        <taxon>Streptophyta</taxon>
        <taxon>Embryophyta</taxon>
        <taxon>Tracheophyta</taxon>
        <taxon>Spermatophyta</taxon>
        <taxon>Magnoliopsida</taxon>
        <taxon>eudicotyledons</taxon>
        <taxon>Gunneridae</taxon>
        <taxon>Pentapetalae</taxon>
        <taxon>asterids</taxon>
        <taxon>campanulids</taxon>
        <taxon>Asterales</taxon>
        <taxon>Asteraceae</taxon>
        <taxon>Asteroideae</taxon>
        <taxon>Anthemideae</taxon>
        <taxon>Anthemidinae</taxon>
        <taxon>Tanacetum</taxon>
    </lineage>
</organism>
<comment type="caution">
    <text evidence="1">The sequence shown here is derived from an EMBL/GenBank/DDBJ whole genome shotgun (WGS) entry which is preliminary data.</text>
</comment>
<feature type="non-terminal residue" evidence="1">
    <location>
        <position position="1"/>
    </location>
</feature>
<reference evidence="1" key="1">
    <citation type="journal article" date="2019" name="Sci. Rep.">
        <title>Draft genome of Tanacetum cinerariifolium, the natural source of mosquito coil.</title>
        <authorList>
            <person name="Yamashiro T."/>
            <person name="Shiraishi A."/>
            <person name="Satake H."/>
            <person name="Nakayama K."/>
        </authorList>
    </citation>
    <scope>NUCLEOTIDE SEQUENCE</scope>
</reference>
<dbReference type="Gene3D" id="3.90.280.10">
    <property type="entry name" value="PEBP-like"/>
    <property type="match status" value="1"/>
</dbReference>
<proteinExistence type="predicted"/>
<dbReference type="InterPro" id="IPR036610">
    <property type="entry name" value="PEBP-like_sf"/>
</dbReference>
<dbReference type="AlphaFoldDB" id="A0A699XMC1"/>
<gene>
    <name evidence="1" type="ORF">Tci_931429</name>
</gene>
<dbReference type="SUPFAM" id="SSF49777">
    <property type="entry name" value="PEBP-like"/>
    <property type="match status" value="1"/>
</dbReference>
<protein>
    <submittedName>
        <fullName evidence="1">Uncharacterized protein</fullName>
    </submittedName>
</protein>
<name>A0A699XMC1_TANCI</name>
<dbReference type="EMBL" id="BKCJ011865265">
    <property type="protein sequence ID" value="GFD59460.1"/>
    <property type="molecule type" value="Genomic_DNA"/>
</dbReference>
<sequence>PPKTGKHRYVFLVFAPRNGTAEPLHLSKPADRQHWGTGEEGGGVRAWAEGNGLVPVAANFVYAKNKKQ</sequence>
<evidence type="ECO:0000313" key="1">
    <source>
        <dbReference type="EMBL" id="GFD59460.1"/>
    </source>
</evidence>
<accession>A0A699XMC1</accession>